<comment type="caution">
    <text evidence="2">The sequence shown here is derived from an EMBL/GenBank/DDBJ whole genome shotgun (WGS) entry which is preliminary data.</text>
</comment>
<proteinExistence type="predicted"/>
<feature type="region of interest" description="Disordered" evidence="1">
    <location>
        <begin position="27"/>
        <end position="53"/>
    </location>
</feature>
<reference evidence="2 3" key="1">
    <citation type="submission" date="2022-01" db="EMBL/GenBank/DDBJ databases">
        <authorList>
            <person name="Xiong W."/>
            <person name="Schranz E."/>
        </authorList>
    </citation>
    <scope>NUCLEOTIDE SEQUENCE [LARGE SCALE GENOMIC DNA]</scope>
</reference>
<dbReference type="Proteomes" id="UP001157418">
    <property type="component" value="Unassembled WGS sequence"/>
</dbReference>
<sequence>MKPSSIASTIPDIDLINVNELITSSKGGASGTIDEGSLVSEVSPGSSSTPKFDFHLPKNQTHISSLMSLASSIPSFLHPFTITSFVNKPSVVKMTDEEEIDKYRTYILEGLH</sequence>
<feature type="compositionally biased region" description="Low complexity" evidence="1">
    <location>
        <begin position="35"/>
        <end position="48"/>
    </location>
</feature>
<organism evidence="2 3">
    <name type="scientific">Lactuca virosa</name>
    <dbReference type="NCBI Taxonomy" id="75947"/>
    <lineage>
        <taxon>Eukaryota</taxon>
        <taxon>Viridiplantae</taxon>
        <taxon>Streptophyta</taxon>
        <taxon>Embryophyta</taxon>
        <taxon>Tracheophyta</taxon>
        <taxon>Spermatophyta</taxon>
        <taxon>Magnoliopsida</taxon>
        <taxon>eudicotyledons</taxon>
        <taxon>Gunneridae</taxon>
        <taxon>Pentapetalae</taxon>
        <taxon>asterids</taxon>
        <taxon>campanulids</taxon>
        <taxon>Asterales</taxon>
        <taxon>Asteraceae</taxon>
        <taxon>Cichorioideae</taxon>
        <taxon>Cichorieae</taxon>
        <taxon>Lactucinae</taxon>
        <taxon>Lactuca</taxon>
    </lineage>
</organism>
<protein>
    <submittedName>
        <fullName evidence="2">Uncharacterized protein</fullName>
    </submittedName>
</protein>
<evidence type="ECO:0000256" key="1">
    <source>
        <dbReference type="SAM" id="MobiDB-lite"/>
    </source>
</evidence>
<accession>A0AAU9PAM1</accession>
<name>A0AAU9PAM1_9ASTR</name>
<gene>
    <name evidence="2" type="ORF">LVIROSA_LOCUS32899</name>
</gene>
<keyword evidence="3" id="KW-1185">Reference proteome</keyword>
<dbReference type="AlphaFoldDB" id="A0AAU9PAM1"/>
<dbReference type="EMBL" id="CAKMRJ010005523">
    <property type="protein sequence ID" value="CAH1447277.1"/>
    <property type="molecule type" value="Genomic_DNA"/>
</dbReference>
<evidence type="ECO:0000313" key="3">
    <source>
        <dbReference type="Proteomes" id="UP001157418"/>
    </source>
</evidence>
<evidence type="ECO:0000313" key="2">
    <source>
        <dbReference type="EMBL" id="CAH1447277.1"/>
    </source>
</evidence>